<comment type="caution">
    <text evidence="2">The sequence shown here is derived from an EMBL/GenBank/DDBJ whole genome shotgun (WGS) entry which is preliminary data.</text>
</comment>
<protein>
    <recommendedName>
        <fullName evidence="4">Solute-binding protein family 3/N-terminal domain-containing protein</fullName>
    </recommendedName>
</protein>
<feature type="signal peptide" evidence="1">
    <location>
        <begin position="1"/>
        <end position="19"/>
    </location>
</feature>
<dbReference type="STRING" id="87626.PTD2_03021"/>
<dbReference type="AlphaFoldDB" id="A4C4M5"/>
<evidence type="ECO:0008006" key="4">
    <source>
        <dbReference type="Google" id="ProtNLM"/>
    </source>
</evidence>
<gene>
    <name evidence="2" type="ORF">PTD2_03021</name>
</gene>
<evidence type="ECO:0000313" key="2">
    <source>
        <dbReference type="EMBL" id="EAR30507.1"/>
    </source>
</evidence>
<feature type="chain" id="PRO_5002665893" description="Solute-binding protein family 3/N-terminal domain-containing protein" evidence="1">
    <location>
        <begin position="20"/>
        <end position="274"/>
    </location>
</feature>
<dbReference type="eggNOG" id="COG0834">
    <property type="taxonomic scope" value="Bacteria"/>
</dbReference>
<evidence type="ECO:0000313" key="3">
    <source>
        <dbReference type="Proteomes" id="UP000006201"/>
    </source>
</evidence>
<dbReference type="HOGENOM" id="CLU_955259_0_0_6"/>
<proteinExistence type="predicted"/>
<reference evidence="2 3" key="1">
    <citation type="submission" date="2006-02" db="EMBL/GenBank/DDBJ databases">
        <authorList>
            <person name="Moran M.A."/>
            <person name="Kjelleberg S."/>
            <person name="Egan S."/>
            <person name="Saunders N."/>
            <person name="Thomas T."/>
            <person name="Ferriera S."/>
            <person name="Johnson J."/>
            <person name="Kravitz S."/>
            <person name="Halpern A."/>
            <person name="Remington K."/>
            <person name="Beeson K."/>
            <person name="Tran B."/>
            <person name="Rogers Y.-H."/>
            <person name="Friedman R."/>
            <person name="Venter J.C."/>
        </authorList>
    </citation>
    <scope>NUCLEOTIDE SEQUENCE [LARGE SCALE GENOMIC DNA]</scope>
    <source>
        <strain evidence="2 3">D2</strain>
    </source>
</reference>
<keyword evidence="3" id="KW-1185">Reference proteome</keyword>
<dbReference type="EMBL" id="AAOH01000001">
    <property type="protein sequence ID" value="EAR30507.1"/>
    <property type="molecule type" value="Genomic_DNA"/>
</dbReference>
<keyword evidence="1" id="KW-0732">Signal</keyword>
<dbReference type="OrthoDB" id="5764299at2"/>
<accession>A4C4M5</accession>
<organism evidence="2 3">
    <name type="scientific">Pseudoalteromonas tunicata D2</name>
    <dbReference type="NCBI Taxonomy" id="87626"/>
    <lineage>
        <taxon>Bacteria</taxon>
        <taxon>Pseudomonadati</taxon>
        <taxon>Pseudomonadota</taxon>
        <taxon>Gammaproteobacteria</taxon>
        <taxon>Alteromonadales</taxon>
        <taxon>Pseudoalteromonadaceae</taxon>
        <taxon>Pseudoalteromonas</taxon>
    </lineage>
</organism>
<evidence type="ECO:0000256" key="1">
    <source>
        <dbReference type="SAM" id="SignalP"/>
    </source>
</evidence>
<name>A4C4M5_9GAMM</name>
<sequence length="274" mass="31103">MVQGILSVVLLIASISLQANTEFVVYSSAAENDPKSVEQSMFALVASALPDYDLVQRFAGVERSLKLANLEQNVCIRNLVSNPWRETEFYFSKPQTLFLGLKAYLSPRASSLFSQSPQSPISLAEFVTNNRLIIGIDKERSYGAQIDLEISKLAPQNKYVKEGLESEERMAKMLFANRIDLWLEYQTVLNDYKIKLNEQHQLKSFAVDGAHAFVTGHIACKKSPEALKLIEKINLILSQSYENKQFYLTHLQFIDSTLEATFGEIYQQFLSELR</sequence>
<dbReference type="Proteomes" id="UP000006201">
    <property type="component" value="Unassembled WGS sequence"/>
</dbReference>
<dbReference type="RefSeq" id="WP_009836805.1">
    <property type="nucleotide sequence ID" value="NZ_AAOH01000001.1"/>
</dbReference>